<evidence type="ECO:0000256" key="1">
    <source>
        <dbReference type="SAM" id="MobiDB-lite"/>
    </source>
</evidence>
<reference evidence="2" key="2">
    <citation type="journal article" date="2023" name="IMA Fungus">
        <title>Comparative genomic study of the Penicillium genus elucidates a diverse pangenome and 15 lateral gene transfer events.</title>
        <authorList>
            <person name="Petersen C."/>
            <person name="Sorensen T."/>
            <person name="Nielsen M.R."/>
            <person name="Sondergaard T.E."/>
            <person name="Sorensen J.L."/>
            <person name="Fitzpatrick D.A."/>
            <person name="Frisvad J.C."/>
            <person name="Nielsen K.L."/>
        </authorList>
    </citation>
    <scope>NUCLEOTIDE SEQUENCE</scope>
    <source>
        <strain evidence="2">IBT 34128</strain>
    </source>
</reference>
<accession>A0A9W9K4N8</accession>
<comment type="caution">
    <text evidence="2">The sequence shown here is derived from an EMBL/GenBank/DDBJ whole genome shotgun (WGS) entry which is preliminary data.</text>
</comment>
<dbReference type="Proteomes" id="UP001141434">
    <property type="component" value="Unassembled WGS sequence"/>
</dbReference>
<dbReference type="AlphaFoldDB" id="A0A9W9K4N8"/>
<keyword evidence="3" id="KW-1185">Reference proteome</keyword>
<gene>
    <name evidence="2" type="ORF">NUU61_006867</name>
</gene>
<organism evidence="2 3">
    <name type="scientific">Penicillium alfredii</name>
    <dbReference type="NCBI Taxonomy" id="1506179"/>
    <lineage>
        <taxon>Eukaryota</taxon>
        <taxon>Fungi</taxon>
        <taxon>Dikarya</taxon>
        <taxon>Ascomycota</taxon>
        <taxon>Pezizomycotina</taxon>
        <taxon>Eurotiomycetes</taxon>
        <taxon>Eurotiomycetidae</taxon>
        <taxon>Eurotiales</taxon>
        <taxon>Aspergillaceae</taxon>
        <taxon>Penicillium</taxon>
    </lineage>
</organism>
<reference evidence="2" key="1">
    <citation type="submission" date="2022-11" db="EMBL/GenBank/DDBJ databases">
        <authorList>
            <person name="Petersen C."/>
        </authorList>
    </citation>
    <scope>NUCLEOTIDE SEQUENCE</scope>
    <source>
        <strain evidence="2">IBT 34128</strain>
    </source>
</reference>
<protein>
    <submittedName>
        <fullName evidence="2">Uncharacterized protein</fullName>
    </submittedName>
</protein>
<dbReference type="RefSeq" id="XP_056510194.1">
    <property type="nucleotide sequence ID" value="XM_056657394.1"/>
</dbReference>
<name>A0A9W9K4N8_9EURO</name>
<dbReference type="EMBL" id="JAPMSZ010000009">
    <property type="protein sequence ID" value="KAJ5091997.1"/>
    <property type="molecule type" value="Genomic_DNA"/>
</dbReference>
<evidence type="ECO:0000313" key="2">
    <source>
        <dbReference type="EMBL" id="KAJ5091997.1"/>
    </source>
</evidence>
<proteinExistence type="predicted"/>
<dbReference type="OrthoDB" id="4368277at2759"/>
<dbReference type="GeneID" id="81396563"/>
<feature type="region of interest" description="Disordered" evidence="1">
    <location>
        <begin position="1"/>
        <end position="33"/>
    </location>
</feature>
<sequence>MVLDGAEMADGSGARSPAKWQPGDGAGQTPVIKNGHPALESMASWKLLVDVDMDLGALTGNKDKKISPWEPKFVRLTDIGVVLAIIFLSAQYRRDYLSWDFDAKGNIRSSRTGAYRLVSRIAHFLVVKGSYILCGDDWQHAGWLLADIPRGGEQIFGIGQVLAPAQTAKATALEFFCVGQNGVWNCDPPNTIWTYARQITGIAIRGSMNWDWRQLVLRKDAAGTYEWASQRGF</sequence>
<evidence type="ECO:0000313" key="3">
    <source>
        <dbReference type="Proteomes" id="UP001141434"/>
    </source>
</evidence>